<dbReference type="EMBL" id="JH598126">
    <property type="status" value="NOT_ANNOTATED_CDS"/>
    <property type="molecule type" value="Genomic_DNA"/>
</dbReference>
<name>M4BCB1_HYAAE</name>
<feature type="compositionally biased region" description="Polar residues" evidence="1">
    <location>
        <begin position="95"/>
        <end position="110"/>
    </location>
</feature>
<feature type="compositionally biased region" description="Basic and acidic residues" evidence="1">
    <location>
        <begin position="373"/>
        <end position="389"/>
    </location>
</feature>
<protein>
    <submittedName>
        <fullName evidence="2">Uncharacterized protein</fullName>
    </submittedName>
</protein>
<evidence type="ECO:0000256" key="1">
    <source>
        <dbReference type="SAM" id="MobiDB-lite"/>
    </source>
</evidence>
<feature type="region of interest" description="Disordered" evidence="1">
    <location>
        <begin position="327"/>
        <end position="395"/>
    </location>
</feature>
<keyword evidence="3" id="KW-1185">Reference proteome</keyword>
<dbReference type="Proteomes" id="UP000011713">
    <property type="component" value="Unassembled WGS sequence"/>
</dbReference>
<dbReference type="OMA" id="QHRNEAT"/>
<dbReference type="EnsemblProtists" id="HpaT803927">
    <property type="protein sequence ID" value="HpaP803927"/>
    <property type="gene ID" value="HpaG803927"/>
</dbReference>
<dbReference type="AlphaFoldDB" id="M4BCB1"/>
<dbReference type="eggNOG" id="ENOG502RSGS">
    <property type="taxonomic scope" value="Eukaryota"/>
</dbReference>
<feature type="region of interest" description="Disordered" evidence="1">
    <location>
        <begin position="558"/>
        <end position="586"/>
    </location>
</feature>
<feature type="compositionally biased region" description="Basic and acidic residues" evidence="1">
    <location>
        <begin position="118"/>
        <end position="135"/>
    </location>
</feature>
<feature type="compositionally biased region" description="Polar residues" evidence="1">
    <location>
        <begin position="71"/>
        <end position="85"/>
    </location>
</feature>
<organism evidence="2 3">
    <name type="scientific">Hyaloperonospora arabidopsidis (strain Emoy2)</name>
    <name type="common">Downy mildew agent</name>
    <name type="synonym">Peronospora arabidopsidis</name>
    <dbReference type="NCBI Taxonomy" id="559515"/>
    <lineage>
        <taxon>Eukaryota</taxon>
        <taxon>Sar</taxon>
        <taxon>Stramenopiles</taxon>
        <taxon>Oomycota</taxon>
        <taxon>Peronosporomycetes</taxon>
        <taxon>Peronosporales</taxon>
        <taxon>Peronosporaceae</taxon>
        <taxon>Hyaloperonospora</taxon>
    </lineage>
</organism>
<dbReference type="VEuPathDB" id="FungiDB:HpaG803927"/>
<feature type="region of interest" description="Disordered" evidence="1">
    <location>
        <begin position="610"/>
        <end position="635"/>
    </location>
</feature>
<dbReference type="InParanoid" id="M4BCB1"/>
<reference evidence="2" key="2">
    <citation type="submission" date="2015-06" db="UniProtKB">
        <authorList>
            <consortium name="EnsemblProtists"/>
        </authorList>
    </citation>
    <scope>IDENTIFICATION</scope>
    <source>
        <strain evidence="2">Emoy2</strain>
    </source>
</reference>
<reference evidence="3" key="1">
    <citation type="journal article" date="2010" name="Science">
        <title>Signatures of adaptation to obligate biotrophy in the Hyaloperonospora arabidopsidis genome.</title>
        <authorList>
            <person name="Baxter L."/>
            <person name="Tripathy S."/>
            <person name="Ishaque N."/>
            <person name="Boot N."/>
            <person name="Cabral A."/>
            <person name="Kemen E."/>
            <person name="Thines M."/>
            <person name="Ah-Fong A."/>
            <person name="Anderson R."/>
            <person name="Badejoko W."/>
            <person name="Bittner-Eddy P."/>
            <person name="Boore J.L."/>
            <person name="Chibucos M.C."/>
            <person name="Coates M."/>
            <person name="Dehal P."/>
            <person name="Delehaunty K."/>
            <person name="Dong S."/>
            <person name="Downton P."/>
            <person name="Dumas B."/>
            <person name="Fabro G."/>
            <person name="Fronick C."/>
            <person name="Fuerstenberg S.I."/>
            <person name="Fulton L."/>
            <person name="Gaulin E."/>
            <person name="Govers F."/>
            <person name="Hughes L."/>
            <person name="Humphray S."/>
            <person name="Jiang R.H."/>
            <person name="Judelson H."/>
            <person name="Kamoun S."/>
            <person name="Kyung K."/>
            <person name="Meijer H."/>
            <person name="Minx P."/>
            <person name="Morris P."/>
            <person name="Nelson J."/>
            <person name="Phuntumart V."/>
            <person name="Qutob D."/>
            <person name="Rehmany A."/>
            <person name="Rougon-Cardoso A."/>
            <person name="Ryden P."/>
            <person name="Torto-Alalibo T."/>
            <person name="Studholme D."/>
            <person name="Wang Y."/>
            <person name="Win J."/>
            <person name="Wood J."/>
            <person name="Clifton S.W."/>
            <person name="Rogers J."/>
            <person name="Van den Ackerveken G."/>
            <person name="Jones J.D."/>
            <person name="McDowell J.M."/>
            <person name="Beynon J."/>
            <person name="Tyler B.M."/>
        </authorList>
    </citation>
    <scope>NUCLEOTIDE SEQUENCE [LARGE SCALE GENOMIC DNA]</scope>
    <source>
        <strain evidence="3">Emoy2</strain>
    </source>
</reference>
<sequence>MEDTDFVADSDEEEREMLEALALAEDRYQFTHQSTESTAGFDCEKVEALDAKQEQGQRAAELTVKEHDEIANQTVGEQHSQSNVATDVEHDDVTSRTVGEQPQANGTTVREQTDEPVVTDREHVGKQDKDETDKGDPCVLAVKTLVEVESRTWPGINKLGGAGWIVRVHREGVPEDVFYDVRYVLSGFERHIESKWVHSSELLHKHSNREKVDRDYYHDDFINKPHERKQREAERWKRITTRNEQQTLCPRKRELPNRAELVLGRRQQYRSEAKEKRRKVSKIDEEMFVLLKRTNKSLRPSSPLLNESEQLAVEVQSPVVEQCKRRRNRILDSSGDENSDDGGASSDQSEDLNRPERVSFTDADSNESLIGPRLDDVGREDTIQRQEPKPKRRRYIGGYEKHGEDADALFIQPEGNPADLPDDVIREIGLKLASTKKGLMDQLRDIFAQQQRNMASFHDEQRIVNQQIKNLVEMPIDALCVLHRKIRDLRRYVTKTLVNAGEDVMNTIIGNLHAKRGSPPSALERFECDFDAWQCKLNECSSWARNVEKTIESALARRGEEIREEDEDQAARLSFDSDESSHSYGHENATITSAELANAETAAPSNDAFERLSDDESNNNDDLEQVGSEPLRVRRQKLRRPELCRTAAPQHRNEATKRLTLSDYFSRQESSADLWSNLRVVGRQTTKSPTDPRWNWLKMARKKQHFIRSGTGPRTHVSSINLALVNKVQKKRFSNALSHDDSMCTQAQRMRLRNERFRAQPSLQHRPHESLYTFQRVGSTSQSVIPAGLPLAETPQGRMLQAAGSGKPTAFPSSAEQFPINWDNVFEVVSNNIIASTDGGTFAPMSHLEQAGLLAFGYDISGSLSPHHTLCDEGYELEDSDCVCEIVSHRAASLRQLMNNLRLQENSFMDCLSTDGLDVAEEDYAQAPEWLLLISLDEAYHSAIARFAIQVLADLDTIDPSIVPNYLTITLGEIATLIRQLPDCDSLFNGCKPYFFFFEVASRNATTTPLLTAISRAYWYCLKLLVAIQSKCGRLVGPCATTKQEIEDILTRKLPVNRVILAVVLFLFDLYVYLPSSHRLTAGGTDRLTCGRLPFLSLWMLVRTCCTSSIGLDQSRQDSSVTREKRFWALLQAVYRQQYFNELARCFVRSESCGGYLRHDAPKATDDSTTEHCDEVFESQLLALDAAWNLLFVLLQFYTDGDTNVHEEAV</sequence>
<dbReference type="HOGENOM" id="CLU_269862_0_0_1"/>
<proteinExistence type="predicted"/>
<evidence type="ECO:0000313" key="2">
    <source>
        <dbReference type="EnsemblProtists" id="HpaP803927"/>
    </source>
</evidence>
<feature type="region of interest" description="Disordered" evidence="1">
    <location>
        <begin position="68"/>
        <end position="135"/>
    </location>
</feature>
<accession>M4BCB1</accession>
<feature type="compositionally biased region" description="Acidic residues" evidence="1">
    <location>
        <begin position="615"/>
        <end position="624"/>
    </location>
</feature>
<evidence type="ECO:0000313" key="3">
    <source>
        <dbReference type="Proteomes" id="UP000011713"/>
    </source>
</evidence>